<comment type="caution">
    <text evidence="2">The sequence shown here is derived from an EMBL/GenBank/DDBJ whole genome shotgun (WGS) entry which is preliminary data.</text>
</comment>
<dbReference type="Proteomes" id="UP000265520">
    <property type="component" value="Unassembled WGS sequence"/>
</dbReference>
<evidence type="ECO:0008006" key="4">
    <source>
        <dbReference type="Google" id="ProtNLM"/>
    </source>
</evidence>
<sequence length="54" mass="6450">MNPSLTKTERHRQKRSEWRRRQAAAPESTIYLPFDLIKEVLPFLPVKSLIRLKC</sequence>
<reference evidence="2 3" key="1">
    <citation type="journal article" date="2018" name="Front. Plant Sci.">
        <title>Red Clover (Trifolium pratense) and Zigzag Clover (T. medium) - A Picture of Genomic Similarities and Differences.</title>
        <authorList>
            <person name="Dluhosova J."/>
            <person name="Istvanek J."/>
            <person name="Nedelnik J."/>
            <person name="Repkova J."/>
        </authorList>
    </citation>
    <scope>NUCLEOTIDE SEQUENCE [LARGE SCALE GENOMIC DNA]</scope>
    <source>
        <strain evidence="3">cv. 10/8</strain>
        <tissue evidence="2">Leaf</tissue>
    </source>
</reference>
<accession>A0A392Q243</accession>
<proteinExistence type="predicted"/>
<keyword evidence="3" id="KW-1185">Reference proteome</keyword>
<organism evidence="2 3">
    <name type="scientific">Trifolium medium</name>
    <dbReference type="NCBI Taxonomy" id="97028"/>
    <lineage>
        <taxon>Eukaryota</taxon>
        <taxon>Viridiplantae</taxon>
        <taxon>Streptophyta</taxon>
        <taxon>Embryophyta</taxon>
        <taxon>Tracheophyta</taxon>
        <taxon>Spermatophyta</taxon>
        <taxon>Magnoliopsida</taxon>
        <taxon>eudicotyledons</taxon>
        <taxon>Gunneridae</taxon>
        <taxon>Pentapetalae</taxon>
        <taxon>rosids</taxon>
        <taxon>fabids</taxon>
        <taxon>Fabales</taxon>
        <taxon>Fabaceae</taxon>
        <taxon>Papilionoideae</taxon>
        <taxon>50 kb inversion clade</taxon>
        <taxon>NPAAA clade</taxon>
        <taxon>Hologalegina</taxon>
        <taxon>IRL clade</taxon>
        <taxon>Trifolieae</taxon>
        <taxon>Trifolium</taxon>
    </lineage>
</organism>
<feature type="non-terminal residue" evidence="2">
    <location>
        <position position="54"/>
    </location>
</feature>
<evidence type="ECO:0000313" key="3">
    <source>
        <dbReference type="Proteomes" id="UP000265520"/>
    </source>
</evidence>
<protein>
    <recommendedName>
        <fullName evidence="4">F-box/kelch-repeat protein</fullName>
    </recommendedName>
</protein>
<dbReference type="EMBL" id="LXQA010108155">
    <property type="protein sequence ID" value="MCI18027.1"/>
    <property type="molecule type" value="Genomic_DNA"/>
</dbReference>
<dbReference type="AlphaFoldDB" id="A0A392Q243"/>
<evidence type="ECO:0000313" key="2">
    <source>
        <dbReference type="EMBL" id="MCI18027.1"/>
    </source>
</evidence>
<evidence type="ECO:0000256" key="1">
    <source>
        <dbReference type="SAM" id="MobiDB-lite"/>
    </source>
</evidence>
<name>A0A392Q243_9FABA</name>
<feature type="region of interest" description="Disordered" evidence="1">
    <location>
        <begin position="1"/>
        <end position="21"/>
    </location>
</feature>